<dbReference type="AlphaFoldDB" id="A0A8S1IQM6"/>
<evidence type="ECO:0000256" key="5">
    <source>
        <dbReference type="SAM" id="SignalP"/>
    </source>
</evidence>
<dbReference type="InterPro" id="IPR000668">
    <property type="entry name" value="Peptidase_C1A_C"/>
</dbReference>
<keyword evidence="2" id="KW-0645">Protease</keyword>
<evidence type="ECO:0000259" key="7">
    <source>
        <dbReference type="SMART" id="SM00645"/>
    </source>
</evidence>
<dbReference type="FunFam" id="3.90.70.10:FF:000204">
    <property type="entry name" value="Papain"/>
    <property type="match status" value="1"/>
</dbReference>
<dbReference type="Pfam" id="PF00112">
    <property type="entry name" value="Peptidase_C1"/>
    <property type="match status" value="1"/>
</dbReference>
<dbReference type="PROSITE" id="PS00639">
    <property type="entry name" value="THIOL_PROTEASE_HIS"/>
    <property type="match status" value="1"/>
</dbReference>
<dbReference type="InterPro" id="IPR013128">
    <property type="entry name" value="Peptidase_C1A"/>
</dbReference>
<evidence type="ECO:0000256" key="3">
    <source>
        <dbReference type="ARBA" id="ARBA00023157"/>
    </source>
</evidence>
<keyword evidence="3" id="KW-1015">Disulfide bond</keyword>
<organism evidence="9 10">
    <name type="scientific">Ostreobium quekettii</name>
    <dbReference type="NCBI Taxonomy" id="121088"/>
    <lineage>
        <taxon>Eukaryota</taxon>
        <taxon>Viridiplantae</taxon>
        <taxon>Chlorophyta</taxon>
        <taxon>core chlorophytes</taxon>
        <taxon>Ulvophyceae</taxon>
        <taxon>TCBD clade</taxon>
        <taxon>Bryopsidales</taxon>
        <taxon>Ostreobineae</taxon>
        <taxon>Ostreobiaceae</taxon>
        <taxon>Ostreobium</taxon>
    </lineage>
</organism>
<dbReference type="SUPFAM" id="SSF54001">
    <property type="entry name" value="Cysteine proteinases"/>
    <property type="match status" value="1"/>
</dbReference>
<dbReference type="CDD" id="cd02248">
    <property type="entry name" value="Peptidase_C1A"/>
    <property type="match status" value="1"/>
</dbReference>
<dbReference type="InterPro" id="IPR013201">
    <property type="entry name" value="Prot_inhib_I29"/>
</dbReference>
<dbReference type="InterPro" id="IPR000118">
    <property type="entry name" value="Granulin"/>
</dbReference>
<feature type="domain" description="Cathepsin propeptide inhibitor" evidence="8">
    <location>
        <begin position="46"/>
        <end position="103"/>
    </location>
</feature>
<dbReference type="Pfam" id="PF00396">
    <property type="entry name" value="Granulin"/>
    <property type="match status" value="1"/>
</dbReference>
<dbReference type="EMBL" id="CAJHUC010000669">
    <property type="protein sequence ID" value="CAD7697511.1"/>
    <property type="molecule type" value="Genomic_DNA"/>
</dbReference>
<dbReference type="Proteomes" id="UP000708148">
    <property type="component" value="Unassembled WGS sequence"/>
</dbReference>
<dbReference type="GO" id="GO:0006508">
    <property type="term" value="P:proteolysis"/>
    <property type="evidence" value="ECO:0007669"/>
    <property type="project" value="InterPro"/>
</dbReference>
<dbReference type="GO" id="GO:0008234">
    <property type="term" value="F:cysteine-type peptidase activity"/>
    <property type="evidence" value="ECO:0007669"/>
    <property type="project" value="UniProtKB-KW"/>
</dbReference>
<dbReference type="InterPro" id="IPR039417">
    <property type="entry name" value="Peptidase_C1A_papain-like"/>
</dbReference>
<accession>A0A8S1IQM6</accession>
<dbReference type="SMART" id="SM00645">
    <property type="entry name" value="Pept_C1"/>
    <property type="match status" value="1"/>
</dbReference>
<evidence type="ECO:0000313" key="10">
    <source>
        <dbReference type="Proteomes" id="UP000708148"/>
    </source>
</evidence>
<keyword evidence="2" id="KW-0788">Thiol protease</keyword>
<dbReference type="Pfam" id="PF08246">
    <property type="entry name" value="Inhibitor_I29"/>
    <property type="match status" value="1"/>
</dbReference>
<evidence type="ECO:0000256" key="4">
    <source>
        <dbReference type="ARBA" id="ARBA00023180"/>
    </source>
</evidence>
<keyword evidence="5" id="KW-0732">Signal</keyword>
<dbReference type="PROSITE" id="PS00640">
    <property type="entry name" value="THIOL_PROTEASE_ASN"/>
    <property type="match status" value="1"/>
</dbReference>
<dbReference type="SMART" id="SM00277">
    <property type="entry name" value="GRAN"/>
    <property type="match status" value="1"/>
</dbReference>
<dbReference type="SUPFAM" id="SSF57277">
    <property type="entry name" value="Granulin repeat"/>
    <property type="match status" value="1"/>
</dbReference>
<name>A0A8S1IQM6_9CHLO</name>
<dbReference type="InterPro" id="IPR000169">
    <property type="entry name" value="Pept_cys_AS"/>
</dbReference>
<feature type="domain" description="Granulins" evidence="6">
    <location>
        <begin position="366"/>
        <end position="423"/>
    </location>
</feature>
<dbReference type="OrthoDB" id="10253408at2759"/>
<evidence type="ECO:0000256" key="1">
    <source>
        <dbReference type="ARBA" id="ARBA00008455"/>
    </source>
</evidence>
<keyword evidence="2" id="KW-0378">Hydrolase</keyword>
<keyword evidence="10" id="KW-1185">Reference proteome</keyword>
<evidence type="ECO:0000259" key="8">
    <source>
        <dbReference type="SMART" id="SM00848"/>
    </source>
</evidence>
<comment type="caution">
    <text evidence="9">The sequence shown here is derived from an EMBL/GenBank/DDBJ whole genome shotgun (WGS) entry which is preliminary data.</text>
</comment>
<evidence type="ECO:0000313" key="9">
    <source>
        <dbReference type="EMBL" id="CAD7697511.1"/>
    </source>
</evidence>
<keyword evidence="4" id="KW-0325">Glycoprotein</keyword>
<feature type="signal peptide" evidence="5">
    <location>
        <begin position="1"/>
        <end position="23"/>
    </location>
</feature>
<gene>
    <name evidence="9" type="ORF">OSTQU699_LOCUS2872</name>
</gene>
<dbReference type="InterPro" id="IPR025661">
    <property type="entry name" value="Pept_asp_AS"/>
</dbReference>
<dbReference type="InterPro" id="IPR025660">
    <property type="entry name" value="Pept_his_AS"/>
</dbReference>
<sequence>MAAARRGLAALAVLCCAWLAVAANDELRVRHEAALASAKASPREAFSRWAAEVGRTYHEDAQEFEMRFKIWLENLEYILDYNKRHDSHWLTLNHLADKRDDEYRELLGTRVPEERMRLAAQAEVTSDEDRVKAIDWRQHGAVTGVKNQESCGGCWAFSATGAIEGINAIRTGKLLSLSEQELIDCEKQDNGCRGGWMDDAFQFVKAHGITLEDEYKYLGHDEQCNLKKESERYVTIDGYADVAKSEDAVLKAAAQQPISIAIDSGSRSFMLYGGGIYDEPCGTSLDHGVLAVGYNLTADTPYWIIKNSWGPDWGEDGYIRFKHGLNDGQGQCGMALAASYPLKHSPNPPEPTPTPPGPAPEPPVQCGKFATCPAGSTCCCEMMVVSFCLNWACCPHPDATCCDDHAHCCPADHPVCDAGRGNCIDPASKTVVPWAPKTKAAAHYPWTDAARGIVQLGTEEATEKSRPLGQFPTT</sequence>
<protein>
    <submittedName>
        <fullName evidence="9">Uncharacterized protein</fullName>
    </submittedName>
</protein>
<dbReference type="SMART" id="SM00848">
    <property type="entry name" value="Inhibitor_I29"/>
    <property type="match status" value="1"/>
</dbReference>
<proteinExistence type="inferred from homology"/>
<comment type="similarity">
    <text evidence="1">Belongs to the peptidase C1 family.</text>
</comment>
<dbReference type="Gene3D" id="2.10.25.160">
    <property type="entry name" value="Granulin"/>
    <property type="match status" value="1"/>
</dbReference>
<dbReference type="PRINTS" id="PR00705">
    <property type="entry name" value="PAPAIN"/>
</dbReference>
<dbReference type="InterPro" id="IPR037277">
    <property type="entry name" value="Granulin_sf"/>
</dbReference>
<feature type="chain" id="PRO_5035765366" evidence="5">
    <location>
        <begin position="24"/>
        <end position="474"/>
    </location>
</feature>
<evidence type="ECO:0000256" key="2">
    <source>
        <dbReference type="ARBA" id="ARBA00022807"/>
    </source>
</evidence>
<dbReference type="Gene3D" id="3.90.70.10">
    <property type="entry name" value="Cysteine proteinases"/>
    <property type="match status" value="1"/>
</dbReference>
<reference evidence="9" key="1">
    <citation type="submission" date="2020-12" db="EMBL/GenBank/DDBJ databases">
        <authorList>
            <person name="Iha C."/>
        </authorList>
    </citation>
    <scope>NUCLEOTIDE SEQUENCE</scope>
</reference>
<dbReference type="InterPro" id="IPR038765">
    <property type="entry name" value="Papain-like_cys_pep_sf"/>
</dbReference>
<evidence type="ECO:0000259" key="6">
    <source>
        <dbReference type="SMART" id="SM00277"/>
    </source>
</evidence>
<feature type="domain" description="Peptidase C1A papain C-terminal" evidence="7">
    <location>
        <begin position="130"/>
        <end position="342"/>
    </location>
</feature>
<dbReference type="PROSITE" id="PS00139">
    <property type="entry name" value="THIOL_PROTEASE_CYS"/>
    <property type="match status" value="1"/>
</dbReference>
<dbReference type="PANTHER" id="PTHR12411">
    <property type="entry name" value="CYSTEINE PROTEASE FAMILY C1-RELATED"/>
    <property type="match status" value="1"/>
</dbReference>